<keyword evidence="2" id="KW-1185">Reference proteome</keyword>
<proteinExistence type="predicted"/>
<comment type="caution">
    <text evidence="1">The sequence shown here is derived from an EMBL/GenBank/DDBJ whole genome shotgun (WGS) entry which is preliminary data.</text>
</comment>
<name>A0A4Y2HPZ6_ARAVE</name>
<dbReference type="EMBL" id="BGPR01002076">
    <property type="protein sequence ID" value="GBM67328.1"/>
    <property type="molecule type" value="Genomic_DNA"/>
</dbReference>
<dbReference type="Proteomes" id="UP000499080">
    <property type="component" value="Unassembled WGS sequence"/>
</dbReference>
<protein>
    <submittedName>
        <fullName evidence="1">Uncharacterized protein</fullName>
    </submittedName>
</protein>
<accession>A0A4Y2HPZ6</accession>
<reference evidence="1 2" key="1">
    <citation type="journal article" date="2019" name="Sci. Rep.">
        <title>Orb-weaving spider Araneus ventricosus genome elucidates the spidroin gene catalogue.</title>
        <authorList>
            <person name="Kono N."/>
            <person name="Nakamura H."/>
            <person name="Ohtoshi R."/>
            <person name="Moran D.A.P."/>
            <person name="Shinohara A."/>
            <person name="Yoshida Y."/>
            <person name="Fujiwara M."/>
            <person name="Mori M."/>
            <person name="Tomita M."/>
            <person name="Arakawa K."/>
        </authorList>
    </citation>
    <scope>NUCLEOTIDE SEQUENCE [LARGE SCALE GENOMIC DNA]</scope>
</reference>
<sequence length="122" mass="14025">MTDLQSGFEPGTLQLGHLTTRPSRPCTFMHSIFELFGNICYIESHARSFTNKRELKATKVSTEVIQSVLPMYGILKMIIRDKNLLFSMQKFPVVIFINIIDNIETQLPQTFFDVDLRLSIVV</sequence>
<evidence type="ECO:0000313" key="1">
    <source>
        <dbReference type="EMBL" id="GBM67328.1"/>
    </source>
</evidence>
<evidence type="ECO:0000313" key="2">
    <source>
        <dbReference type="Proteomes" id="UP000499080"/>
    </source>
</evidence>
<dbReference type="AlphaFoldDB" id="A0A4Y2HPZ6"/>
<gene>
    <name evidence="1" type="ORF">AVEN_72460_1</name>
</gene>
<organism evidence="1 2">
    <name type="scientific">Araneus ventricosus</name>
    <name type="common">Orbweaver spider</name>
    <name type="synonym">Epeira ventricosa</name>
    <dbReference type="NCBI Taxonomy" id="182803"/>
    <lineage>
        <taxon>Eukaryota</taxon>
        <taxon>Metazoa</taxon>
        <taxon>Ecdysozoa</taxon>
        <taxon>Arthropoda</taxon>
        <taxon>Chelicerata</taxon>
        <taxon>Arachnida</taxon>
        <taxon>Araneae</taxon>
        <taxon>Araneomorphae</taxon>
        <taxon>Entelegynae</taxon>
        <taxon>Araneoidea</taxon>
        <taxon>Araneidae</taxon>
        <taxon>Araneus</taxon>
    </lineage>
</organism>